<gene>
    <name evidence="5" type="ORF">ABC974_06440</name>
</gene>
<evidence type="ECO:0000259" key="4">
    <source>
        <dbReference type="Pfam" id="PF00884"/>
    </source>
</evidence>
<comment type="similarity">
    <text evidence="1">Belongs to the sulfatase family.</text>
</comment>
<comment type="caution">
    <text evidence="5">The sequence shown here is derived from an EMBL/GenBank/DDBJ whole genome shotgun (WGS) entry which is preliminary data.</text>
</comment>
<dbReference type="SUPFAM" id="SSF53649">
    <property type="entry name" value="Alkaline phosphatase-like"/>
    <property type="match status" value="1"/>
</dbReference>
<dbReference type="RefSeq" id="WP_343891911.1">
    <property type="nucleotide sequence ID" value="NZ_BAAAEH010000047.1"/>
</dbReference>
<dbReference type="Proteomes" id="UP001419910">
    <property type="component" value="Unassembled WGS sequence"/>
</dbReference>
<proteinExistence type="inferred from homology"/>
<keyword evidence="2" id="KW-0378">Hydrolase</keyword>
<protein>
    <submittedName>
        <fullName evidence="5">Sulfatase-like hydrolase/transferase</fullName>
    </submittedName>
</protein>
<feature type="compositionally biased region" description="Polar residues" evidence="3">
    <location>
        <begin position="1"/>
        <end position="11"/>
    </location>
</feature>
<evidence type="ECO:0000313" key="5">
    <source>
        <dbReference type="EMBL" id="MEN2789257.1"/>
    </source>
</evidence>
<organism evidence="5 6">
    <name type="scientific">Sphingomonas oligophenolica</name>
    <dbReference type="NCBI Taxonomy" id="301154"/>
    <lineage>
        <taxon>Bacteria</taxon>
        <taxon>Pseudomonadati</taxon>
        <taxon>Pseudomonadota</taxon>
        <taxon>Alphaproteobacteria</taxon>
        <taxon>Sphingomonadales</taxon>
        <taxon>Sphingomonadaceae</taxon>
        <taxon>Sphingomonas</taxon>
    </lineage>
</organism>
<evidence type="ECO:0000256" key="3">
    <source>
        <dbReference type="SAM" id="MobiDB-lite"/>
    </source>
</evidence>
<keyword evidence="6" id="KW-1185">Reference proteome</keyword>
<dbReference type="EMBL" id="JBDIME010000003">
    <property type="protein sequence ID" value="MEN2789257.1"/>
    <property type="molecule type" value="Genomic_DNA"/>
</dbReference>
<reference evidence="5 6" key="1">
    <citation type="submission" date="2024-05" db="EMBL/GenBank/DDBJ databases">
        <authorList>
            <person name="Liu Q."/>
            <person name="Xin Y.-H."/>
        </authorList>
    </citation>
    <scope>NUCLEOTIDE SEQUENCE [LARGE SCALE GENOMIC DNA]</scope>
    <source>
        <strain evidence="5 6">CGMCC 1.10181</strain>
    </source>
</reference>
<dbReference type="PANTHER" id="PTHR42693:SF53">
    <property type="entry name" value="ENDO-4-O-SULFATASE"/>
    <property type="match status" value="1"/>
</dbReference>
<dbReference type="InterPro" id="IPR000917">
    <property type="entry name" value="Sulfatase_N"/>
</dbReference>
<feature type="domain" description="Sulfatase N-terminal" evidence="4">
    <location>
        <begin position="23"/>
        <end position="525"/>
    </location>
</feature>
<dbReference type="Pfam" id="PF00884">
    <property type="entry name" value="Sulfatase"/>
    <property type="match status" value="1"/>
</dbReference>
<feature type="region of interest" description="Disordered" evidence="3">
    <location>
        <begin position="1"/>
        <end position="23"/>
    </location>
</feature>
<feature type="compositionally biased region" description="Pro residues" evidence="3">
    <location>
        <begin position="14"/>
        <end position="23"/>
    </location>
</feature>
<evidence type="ECO:0000256" key="1">
    <source>
        <dbReference type="ARBA" id="ARBA00008779"/>
    </source>
</evidence>
<evidence type="ECO:0000256" key="2">
    <source>
        <dbReference type="ARBA" id="ARBA00022801"/>
    </source>
</evidence>
<name>A0ABU9Y0F9_9SPHN</name>
<evidence type="ECO:0000313" key="6">
    <source>
        <dbReference type="Proteomes" id="UP001419910"/>
    </source>
</evidence>
<accession>A0ABU9Y0F9</accession>
<dbReference type="Gene3D" id="3.40.720.10">
    <property type="entry name" value="Alkaline Phosphatase, subunit A"/>
    <property type="match status" value="2"/>
</dbReference>
<sequence length="718" mass="77104">MTDGTNGTGHTKPTPAPAPPPPPNILLITCDQYRFPRFSYGAEGGFVEELKQILGFQGEVHADNSYAKYFPGLLRLRRNSVVLRNHSIAASACTPSRATIYTGQYGTKTGVTQTDGLFKNGDSSNFPWLDADGIPTLGTWMREAGYSTHYFGKWHVSNPPEHSLKRYGFDNWEESYPEPHGAQANNLGVYRDAGFTDSACAFIRRQGLASNYNRVYAQMAVEDPATTGPDTANIPPWFAVASFTNPHDIATYPGVIAQALPADDPQPITIGPKTITPTTQSIFGPLTVPLAGDVTPPPVAGSIQIPLNPLGFPQECAGPAPTQNEDLSTKPSCQYEMAYKVGLALAAKGGFNLVNGIVGAASAAIAGALPNGGTNIDLPNHPFREQEMQAAVTQSLKSCLPLQLSDDPDTNCLQFIQLYGWLHAVVDTHITAVLDALEESGQADNTIVIFLADHGEYAAAHGMMIEKWHTAYQEALHVPVVVQFPSSDEEPQPATAGVVAPEPAQIDALTSHIDILPTVLGLAGVDAATRRSYSAKLAQSRPVPPLPGVDLSEVLLNALSGDDVEIPIVEPDGGVREGVLFITDDEITAPLPPSRTAQEKHSYEEFAVYQEVVASVITGKGGKGPVENLTTGSVKQPNHVRCVRTHDFKLARYFDPSGKEPQEWEMYDLKADPNEVTNLVEVTVTPPTARAGVPNPAAVQAAADQMATLLERLERRDL</sequence>
<dbReference type="InterPro" id="IPR050738">
    <property type="entry name" value="Sulfatase"/>
</dbReference>
<dbReference type="PANTHER" id="PTHR42693">
    <property type="entry name" value="ARYLSULFATASE FAMILY MEMBER"/>
    <property type="match status" value="1"/>
</dbReference>
<dbReference type="InterPro" id="IPR017850">
    <property type="entry name" value="Alkaline_phosphatase_core_sf"/>
</dbReference>